<comment type="similarity">
    <text evidence="4">Belongs to the ABC transporter superfamily. Macrolide exporter (TC 3.A.1.122) family.</text>
</comment>
<gene>
    <name evidence="6" type="ordered locus">Plabr_4149</name>
</gene>
<organism evidence="6 7">
    <name type="scientific">Rubinisphaera brasiliensis (strain ATCC 49424 / DSM 5305 / JCM 21570 / IAM 15109 / NBRC 103401 / IFAM 1448)</name>
    <name type="common">Planctomyces brasiliensis</name>
    <dbReference type="NCBI Taxonomy" id="756272"/>
    <lineage>
        <taxon>Bacteria</taxon>
        <taxon>Pseudomonadati</taxon>
        <taxon>Planctomycetota</taxon>
        <taxon>Planctomycetia</taxon>
        <taxon>Planctomycetales</taxon>
        <taxon>Planctomycetaceae</taxon>
        <taxon>Rubinisphaera</taxon>
    </lineage>
</organism>
<evidence type="ECO:0000256" key="2">
    <source>
        <dbReference type="ARBA" id="ARBA00022741"/>
    </source>
</evidence>
<dbReference type="AlphaFoldDB" id="F0SHG8"/>
<proteinExistence type="inferred from homology"/>
<dbReference type="InterPro" id="IPR015854">
    <property type="entry name" value="ABC_transpr_LolD-like"/>
</dbReference>
<dbReference type="SMART" id="SM00382">
    <property type="entry name" value="AAA"/>
    <property type="match status" value="1"/>
</dbReference>
<evidence type="ECO:0000259" key="5">
    <source>
        <dbReference type="PROSITE" id="PS50893"/>
    </source>
</evidence>
<dbReference type="Gene3D" id="3.40.50.300">
    <property type="entry name" value="P-loop containing nucleotide triphosphate hydrolases"/>
    <property type="match status" value="1"/>
</dbReference>
<accession>F0SHG8</accession>
<dbReference type="Pfam" id="PF00005">
    <property type="entry name" value="ABC_tran"/>
    <property type="match status" value="1"/>
</dbReference>
<dbReference type="EMBL" id="CP002546">
    <property type="protein sequence ID" value="ADY61723.1"/>
    <property type="molecule type" value="Genomic_DNA"/>
</dbReference>
<evidence type="ECO:0000256" key="3">
    <source>
        <dbReference type="ARBA" id="ARBA00022840"/>
    </source>
</evidence>
<keyword evidence="7" id="KW-1185">Reference proteome</keyword>
<dbReference type="HOGENOM" id="CLU_000604_1_22_0"/>
<dbReference type="GO" id="GO:0005886">
    <property type="term" value="C:plasma membrane"/>
    <property type="evidence" value="ECO:0007669"/>
    <property type="project" value="TreeGrafter"/>
</dbReference>
<evidence type="ECO:0000313" key="7">
    <source>
        <dbReference type="Proteomes" id="UP000006860"/>
    </source>
</evidence>
<dbReference type="STRING" id="756272.Plabr_4149"/>
<dbReference type="RefSeq" id="WP_013630428.1">
    <property type="nucleotide sequence ID" value="NC_015174.1"/>
</dbReference>
<dbReference type="GO" id="GO:0005524">
    <property type="term" value="F:ATP binding"/>
    <property type="evidence" value="ECO:0007669"/>
    <property type="project" value="UniProtKB-KW"/>
</dbReference>
<name>F0SHG8_RUBBR</name>
<feature type="domain" description="ABC transporter" evidence="5">
    <location>
        <begin position="2"/>
        <end position="230"/>
    </location>
</feature>
<dbReference type="GO" id="GO:0098796">
    <property type="term" value="C:membrane protein complex"/>
    <property type="evidence" value="ECO:0007669"/>
    <property type="project" value="UniProtKB-ARBA"/>
</dbReference>
<keyword evidence="2" id="KW-0547">Nucleotide-binding</keyword>
<dbReference type="SUPFAM" id="SSF52540">
    <property type="entry name" value="P-loop containing nucleoside triphosphate hydrolases"/>
    <property type="match status" value="1"/>
</dbReference>
<dbReference type="OrthoDB" id="273392at2"/>
<evidence type="ECO:0000256" key="1">
    <source>
        <dbReference type="ARBA" id="ARBA00022448"/>
    </source>
</evidence>
<dbReference type="InterPro" id="IPR017871">
    <property type="entry name" value="ABC_transporter-like_CS"/>
</dbReference>
<dbReference type="PROSITE" id="PS00211">
    <property type="entry name" value="ABC_TRANSPORTER_1"/>
    <property type="match status" value="1"/>
</dbReference>
<dbReference type="PROSITE" id="PS50893">
    <property type="entry name" value="ABC_TRANSPORTER_2"/>
    <property type="match status" value="1"/>
</dbReference>
<dbReference type="InterPro" id="IPR003439">
    <property type="entry name" value="ABC_transporter-like_ATP-bd"/>
</dbReference>
<sequence length="233" mass="25538">MIQLTKIAKQYRLRDQVIDALLPTNFTVQQGEFVAITGPSGSGKTTMLSILGGMLSPSAGEARVLGENLYQLTAEQRARLRNESIGFVFQNFNLVPWLTAVENVQLPLTILGTDRQVQESRAVELLERFELADRADHKPSELSAGQQQRVALARTLVTDPKLILADEPTGNLDPDTKQLVLNALHQCCDEYGQTVVLVTHDDSIAKTAGRVVRMERGTLTEATERSLNIASAG</sequence>
<dbReference type="InterPro" id="IPR017911">
    <property type="entry name" value="MacB-like_ATP-bd"/>
</dbReference>
<dbReference type="eggNOG" id="COG1136">
    <property type="taxonomic scope" value="Bacteria"/>
</dbReference>
<reference evidence="7" key="1">
    <citation type="submission" date="2011-02" db="EMBL/GenBank/DDBJ databases">
        <title>The complete genome of Planctomyces brasiliensis DSM 5305.</title>
        <authorList>
            <person name="Lucas S."/>
            <person name="Copeland A."/>
            <person name="Lapidus A."/>
            <person name="Bruce D."/>
            <person name="Goodwin L."/>
            <person name="Pitluck S."/>
            <person name="Kyrpides N."/>
            <person name="Mavromatis K."/>
            <person name="Pagani I."/>
            <person name="Ivanova N."/>
            <person name="Ovchinnikova G."/>
            <person name="Lu M."/>
            <person name="Detter J.C."/>
            <person name="Han C."/>
            <person name="Land M."/>
            <person name="Hauser L."/>
            <person name="Markowitz V."/>
            <person name="Cheng J.-F."/>
            <person name="Hugenholtz P."/>
            <person name="Woyke T."/>
            <person name="Wu D."/>
            <person name="Tindall B."/>
            <person name="Pomrenke H.G."/>
            <person name="Brambilla E."/>
            <person name="Klenk H.-P."/>
            <person name="Eisen J.A."/>
        </authorList>
    </citation>
    <scope>NUCLEOTIDE SEQUENCE [LARGE SCALE GENOMIC DNA]</scope>
    <source>
        <strain evidence="7">ATCC 49424 / DSM 5305 / JCM 21570 / NBRC 103401 / IFAM 1448</strain>
    </source>
</reference>
<dbReference type="GO" id="GO:0016887">
    <property type="term" value="F:ATP hydrolysis activity"/>
    <property type="evidence" value="ECO:0007669"/>
    <property type="project" value="InterPro"/>
</dbReference>
<dbReference type="GO" id="GO:0022857">
    <property type="term" value="F:transmembrane transporter activity"/>
    <property type="evidence" value="ECO:0007669"/>
    <property type="project" value="TreeGrafter"/>
</dbReference>
<evidence type="ECO:0000313" key="6">
    <source>
        <dbReference type="EMBL" id="ADY61723.1"/>
    </source>
</evidence>
<keyword evidence="3" id="KW-0067">ATP-binding</keyword>
<evidence type="ECO:0000256" key="4">
    <source>
        <dbReference type="ARBA" id="ARBA00038388"/>
    </source>
</evidence>
<dbReference type="InterPro" id="IPR027417">
    <property type="entry name" value="P-loop_NTPase"/>
</dbReference>
<dbReference type="InterPro" id="IPR003593">
    <property type="entry name" value="AAA+_ATPase"/>
</dbReference>
<dbReference type="CDD" id="cd03255">
    <property type="entry name" value="ABC_MJ0796_LolCDE_FtsE"/>
    <property type="match status" value="1"/>
</dbReference>
<protein>
    <submittedName>
        <fullName evidence="6">Phosphonate-transporting ATPase</fullName>
    </submittedName>
</protein>
<dbReference type="PANTHER" id="PTHR24220">
    <property type="entry name" value="IMPORT ATP-BINDING PROTEIN"/>
    <property type="match status" value="1"/>
</dbReference>
<keyword evidence="1" id="KW-0813">Transport</keyword>
<dbReference type="KEGG" id="pbs:Plabr_4149"/>
<dbReference type="FunFam" id="3.40.50.300:FF:000032">
    <property type="entry name" value="Export ABC transporter ATP-binding protein"/>
    <property type="match status" value="1"/>
</dbReference>
<dbReference type="Proteomes" id="UP000006860">
    <property type="component" value="Chromosome"/>
</dbReference>